<dbReference type="InterPro" id="IPR005864">
    <property type="entry name" value="ATP_synth_F0_bsu_bac"/>
</dbReference>
<keyword evidence="3 13" id="KW-1003">Cell membrane</keyword>
<dbReference type="HAMAP" id="MF_01398">
    <property type="entry name" value="ATP_synth_b_bprime"/>
    <property type="match status" value="1"/>
</dbReference>
<evidence type="ECO:0000256" key="15">
    <source>
        <dbReference type="SAM" id="Coils"/>
    </source>
</evidence>
<keyword evidence="2 13" id="KW-0813">Transport</keyword>
<dbReference type="GO" id="GO:0012505">
    <property type="term" value="C:endomembrane system"/>
    <property type="evidence" value="ECO:0007669"/>
    <property type="project" value="UniProtKB-SubCell"/>
</dbReference>
<evidence type="ECO:0000256" key="7">
    <source>
        <dbReference type="ARBA" id="ARBA00022989"/>
    </source>
</evidence>
<dbReference type="SUPFAM" id="SSF81573">
    <property type="entry name" value="F1F0 ATP synthase subunit B, membrane domain"/>
    <property type="match status" value="1"/>
</dbReference>
<proteinExistence type="inferred from homology"/>
<protein>
    <recommendedName>
        <fullName evidence="13">ATP synthase subunit b</fullName>
    </recommendedName>
    <alternativeName>
        <fullName evidence="13">ATP synthase F(0) sector subunit b</fullName>
    </alternativeName>
    <alternativeName>
        <fullName evidence="13">ATPase subunit I</fullName>
    </alternativeName>
    <alternativeName>
        <fullName evidence="13">F-type ATPase subunit b</fullName>
        <shortName evidence="13">F-ATPase subunit b</shortName>
    </alternativeName>
</protein>
<evidence type="ECO:0000256" key="2">
    <source>
        <dbReference type="ARBA" id="ARBA00022448"/>
    </source>
</evidence>
<comment type="caution">
    <text evidence="13">Lacks conserved residue(s) required for the propagation of feature annotation.</text>
</comment>
<keyword evidence="4 13" id="KW-0138">CF(0)</keyword>
<evidence type="ECO:0000256" key="14">
    <source>
        <dbReference type="RuleBase" id="RU003848"/>
    </source>
</evidence>
<comment type="subcellular location">
    <subcellularLocation>
        <location evidence="13">Cell membrane</location>
        <topology evidence="13">Single-pass membrane protein</topology>
    </subcellularLocation>
    <subcellularLocation>
        <location evidence="12">Endomembrane system</location>
        <topology evidence="12">Single-pass membrane protein</topology>
    </subcellularLocation>
</comment>
<keyword evidence="15" id="KW-0175">Coiled coil</keyword>
<dbReference type="GO" id="GO:0045259">
    <property type="term" value="C:proton-transporting ATP synthase complex"/>
    <property type="evidence" value="ECO:0007669"/>
    <property type="project" value="UniProtKB-KW"/>
</dbReference>
<gene>
    <name evidence="13" type="primary">atpF</name>
    <name evidence="16" type="ORF">258</name>
</gene>
<comment type="similarity">
    <text evidence="1 13 14">Belongs to the ATPase B chain family.</text>
</comment>
<keyword evidence="5 13" id="KW-0812">Transmembrane</keyword>
<dbReference type="GO" id="GO:0005886">
    <property type="term" value="C:plasma membrane"/>
    <property type="evidence" value="ECO:0007669"/>
    <property type="project" value="UniProtKB-SubCell"/>
</dbReference>
<dbReference type="EMBL" id="CGIH01000004">
    <property type="protein sequence ID" value="CFX02976.1"/>
    <property type="molecule type" value="Genomic_DNA"/>
</dbReference>
<evidence type="ECO:0000256" key="8">
    <source>
        <dbReference type="ARBA" id="ARBA00023065"/>
    </source>
</evidence>
<evidence type="ECO:0000256" key="11">
    <source>
        <dbReference type="ARBA" id="ARBA00025198"/>
    </source>
</evidence>
<organism evidence="16 17">
    <name type="scientific">Syntrophomonas zehnderi OL-4</name>
    <dbReference type="NCBI Taxonomy" id="690567"/>
    <lineage>
        <taxon>Bacteria</taxon>
        <taxon>Bacillati</taxon>
        <taxon>Bacillota</taxon>
        <taxon>Clostridia</taxon>
        <taxon>Eubacteriales</taxon>
        <taxon>Syntrophomonadaceae</taxon>
        <taxon>Syntrophomonas</taxon>
    </lineage>
</organism>
<keyword evidence="6 13" id="KW-0375">Hydrogen ion transport</keyword>
<comment type="subunit">
    <text evidence="13">F-type ATPases have 2 components, F(1) - the catalytic core - and F(0) - the membrane proton channel. F(1) has five subunits: alpha(3), beta(3), gamma(1), delta(1), epsilon(1). F(0) has three main subunits: a(1), b(2) and c(10-14). The alpha and beta chains form an alternating ring which encloses part of the gamma chain. F(1) is attached to F(0) by a central stalk formed by the gamma and epsilon chains, while a peripheral stalk is formed by the delta and b chains.</text>
</comment>
<dbReference type="PANTHER" id="PTHR33445:SF1">
    <property type="entry name" value="ATP SYNTHASE SUBUNIT B"/>
    <property type="match status" value="1"/>
</dbReference>
<name>A0A0E4G920_9FIRM</name>
<evidence type="ECO:0000256" key="13">
    <source>
        <dbReference type="HAMAP-Rule" id="MF_01398"/>
    </source>
</evidence>
<evidence type="ECO:0000256" key="9">
    <source>
        <dbReference type="ARBA" id="ARBA00023136"/>
    </source>
</evidence>
<dbReference type="RefSeq" id="WP_242847454.1">
    <property type="nucleotide sequence ID" value="NZ_CGIH01000004.1"/>
</dbReference>
<reference evidence="16 17" key="1">
    <citation type="submission" date="2015-03" db="EMBL/GenBank/DDBJ databases">
        <authorList>
            <person name="Murphy D."/>
        </authorList>
    </citation>
    <scope>NUCLEOTIDE SEQUENCE [LARGE SCALE GENOMIC DNA]</scope>
    <source>
        <strain evidence="16 17">OL-4</strain>
    </source>
</reference>
<accession>A0A0E4G920</accession>
<dbReference type="GO" id="GO:0046933">
    <property type="term" value="F:proton-transporting ATP synthase activity, rotational mechanism"/>
    <property type="evidence" value="ECO:0007669"/>
    <property type="project" value="UniProtKB-UniRule"/>
</dbReference>
<dbReference type="GO" id="GO:0046961">
    <property type="term" value="F:proton-transporting ATPase activity, rotational mechanism"/>
    <property type="evidence" value="ECO:0007669"/>
    <property type="project" value="TreeGrafter"/>
</dbReference>
<dbReference type="PANTHER" id="PTHR33445">
    <property type="entry name" value="ATP SYNTHASE SUBUNIT B', CHLOROPLASTIC"/>
    <property type="match status" value="1"/>
</dbReference>
<dbReference type="InterPro" id="IPR028987">
    <property type="entry name" value="ATP_synth_B-like_membr_sf"/>
</dbReference>
<dbReference type="NCBIfam" id="TIGR01144">
    <property type="entry name" value="ATP_synt_b"/>
    <property type="match status" value="1"/>
</dbReference>
<dbReference type="InterPro" id="IPR050059">
    <property type="entry name" value="ATP_synthase_B_chain"/>
</dbReference>
<evidence type="ECO:0000313" key="17">
    <source>
        <dbReference type="Proteomes" id="UP000045545"/>
    </source>
</evidence>
<dbReference type="AlphaFoldDB" id="A0A0E4G920"/>
<evidence type="ECO:0000256" key="6">
    <source>
        <dbReference type="ARBA" id="ARBA00022781"/>
    </source>
</evidence>
<feature type="transmembrane region" description="Helical" evidence="13">
    <location>
        <begin position="51"/>
        <end position="71"/>
    </location>
</feature>
<keyword evidence="9 13" id="KW-0472">Membrane</keyword>
<dbReference type="InterPro" id="IPR002146">
    <property type="entry name" value="ATP_synth_b/b'su_bac/chlpt"/>
</dbReference>
<dbReference type="CDD" id="cd06503">
    <property type="entry name" value="ATP-synt_Fo_b"/>
    <property type="match status" value="1"/>
</dbReference>
<keyword evidence="10 13" id="KW-0066">ATP synthesis</keyword>
<feature type="transmembrane region" description="Helical" evidence="13">
    <location>
        <begin position="7"/>
        <end position="31"/>
    </location>
</feature>
<evidence type="ECO:0000256" key="3">
    <source>
        <dbReference type="ARBA" id="ARBA00022475"/>
    </source>
</evidence>
<evidence type="ECO:0000256" key="4">
    <source>
        <dbReference type="ARBA" id="ARBA00022547"/>
    </source>
</evidence>
<dbReference type="STRING" id="690567.258"/>
<dbReference type="Proteomes" id="UP000045545">
    <property type="component" value="Unassembled WGS sequence"/>
</dbReference>
<keyword evidence="7 13" id="KW-1133">Transmembrane helix</keyword>
<sequence length="206" mass="22465">MKRNKWVYLSGLLLSLIMVMGFATFCMASGAGNAPVAAPEGKPPVFGNLYVIGWTAVNFFVLLALLYKFAFNPINQMLEERANTIESSIKHAEEVKVEVDQLKIEAQANLAESRKEAQEIIARATKAAEDAKNEIAAKAKEEADNMKAKAHAEIEAATEAAKLELKDTAATLAMMAAEKVLGRAITDEDHTKMVKEFVNEAGDFLC</sequence>
<feature type="coiled-coil region" evidence="15">
    <location>
        <begin position="75"/>
        <end position="160"/>
    </location>
</feature>
<comment type="function">
    <text evidence="11 13">F(1)F(0) ATP synthase produces ATP from ADP in the presence of a proton or sodium gradient. F-type ATPases consist of two structural domains, F(1) containing the extramembraneous catalytic core and F(0) containing the membrane proton channel, linked together by a central stalk and a peripheral stalk. During catalysis, ATP synthesis in the catalytic domain of F(1) is coupled via a rotary mechanism of the central stalk subunits to proton translocation.</text>
</comment>
<keyword evidence="8 13" id="KW-0406">Ion transport</keyword>
<comment type="function">
    <text evidence="13">Component of the F(0) channel, it forms part of the peripheral stalk, linking F(1) to F(0).</text>
</comment>
<evidence type="ECO:0000256" key="10">
    <source>
        <dbReference type="ARBA" id="ARBA00023310"/>
    </source>
</evidence>
<dbReference type="Gene3D" id="6.10.250.1580">
    <property type="match status" value="1"/>
</dbReference>
<evidence type="ECO:0000256" key="5">
    <source>
        <dbReference type="ARBA" id="ARBA00022692"/>
    </source>
</evidence>
<evidence type="ECO:0000256" key="12">
    <source>
        <dbReference type="ARBA" id="ARBA00037847"/>
    </source>
</evidence>
<evidence type="ECO:0000256" key="1">
    <source>
        <dbReference type="ARBA" id="ARBA00005513"/>
    </source>
</evidence>
<keyword evidence="17" id="KW-1185">Reference proteome</keyword>
<dbReference type="Pfam" id="PF00430">
    <property type="entry name" value="ATP-synt_B"/>
    <property type="match status" value="1"/>
</dbReference>
<evidence type="ECO:0000313" key="16">
    <source>
        <dbReference type="EMBL" id="CFX02976.1"/>
    </source>
</evidence>